<evidence type="ECO:0000259" key="9">
    <source>
        <dbReference type="PROSITE" id="PS50850"/>
    </source>
</evidence>
<feature type="transmembrane region" description="Helical" evidence="8">
    <location>
        <begin position="77"/>
        <end position="95"/>
    </location>
</feature>
<proteinExistence type="inferred from homology"/>
<dbReference type="InterPro" id="IPR036259">
    <property type="entry name" value="MFS_trans_sf"/>
</dbReference>
<dbReference type="Gene3D" id="1.20.1720.10">
    <property type="entry name" value="Multidrug resistance protein D"/>
    <property type="match status" value="1"/>
</dbReference>
<dbReference type="PROSITE" id="PS50850">
    <property type="entry name" value="MFS"/>
    <property type="match status" value="1"/>
</dbReference>
<dbReference type="Pfam" id="PF07690">
    <property type="entry name" value="MFS_1"/>
    <property type="match status" value="1"/>
</dbReference>
<feature type="transmembrane region" description="Helical" evidence="8">
    <location>
        <begin position="165"/>
        <end position="187"/>
    </location>
</feature>
<feature type="transmembrane region" description="Helical" evidence="8">
    <location>
        <begin position="193"/>
        <end position="216"/>
    </location>
</feature>
<keyword evidence="7 8" id="KW-0472">Membrane</keyword>
<feature type="transmembrane region" description="Helical" evidence="8">
    <location>
        <begin position="252"/>
        <end position="274"/>
    </location>
</feature>
<feature type="transmembrane region" description="Helical" evidence="8">
    <location>
        <begin position="107"/>
        <end position="126"/>
    </location>
</feature>
<dbReference type="OrthoDB" id="7375466at2"/>
<dbReference type="STRING" id="1848.SAMN05443637_106131"/>
<evidence type="ECO:0000313" key="10">
    <source>
        <dbReference type="EMBL" id="SHK43734.1"/>
    </source>
</evidence>
<dbReference type="PANTHER" id="PTHR23501:SF191">
    <property type="entry name" value="VACUOLAR BASIC AMINO ACID TRANSPORTER 4"/>
    <property type="match status" value="1"/>
</dbReference>
<feature type="transmembrane region" description="Helical" evidence="8">
    <location>
        <begin position="294"/>
        <end position="312"/>
    </location>
</feature>
<accession>A0A1M6SG31</accession>
<reference evidence="10 11" key="1">
    <citation type="submission" date="2016-11" db="EMBL/GenBank/DDBJ databases">
        <authorList>
            <person name="Jaros S."/>
            <person name="Januszkiewicz K."/>
            <person name="Wedrychowicz H."/>
        </authorList>
    </citation>
    <scope>NUCLEOTIDE SEQUENCE [LARGE SCALE GENOMIC DNA]</scope>
    <source>
        <strain evidence="10 11">DSM 43832</strain>
    </source>
</reference>
<dbReference type="EMBL" id="FRAP01000006">
    <property type="protein sequence ID" value="SHK43734.1"/>
    <property type="molecule type" value="Genomic_DNA"/>
</dbReference>
<evidence type="ECO:0000256" key="7">
    <source>
        <dbReference type="ARBA" id="ARBA00023136"/>
    </source>
</evidence>
<evidence type="ECO:0000256" key="4">
    <source>
        <dbReference type="ARBA" id="ARBA00022475"/>
    </source>
</evidence>
<dbReference type="Proteomes" id="UP000184363">
    <property type="component" value="Unassembled WGS sequence"/>
</dbReference>
<dbReference type="GO" id="GO:0022857">
    <property type="term" value="F:transmembrane transporter activity"/>
    <property type="evidence" value="ECO:0007669"/>
    <property type="project" value="InterPro"/>
</dbReference>
<organism evidence="10 11">
    <name type="scientific">Pseudonocardia thermophila</name>
    <dbReference type="NCBI Taxonomy" id="1848"/>
    <lineage>
        <taxon>Bacteria</taxon>
        <taxon>Bacillati</taxon>
        <taxon>Actinomycetota</taxon>
        <taxon>Actinomycetes</taxon>
        <taxon>Pseudonocardiales</taxon>
        <taxon>Pseudonocardiaceae</taxon>
        <taxon>Pseudonocardia</taxon>
    </lineage>
</organism>
<dbReference type="PANTHER" id="PTHR23501">
    <property type="entry name" value="MAJOR FACILITATOR SUPERFAMILY"/>
    <property type="match status" value="1"/>
</dbReference>
<feature type="transmembrane region" description="Helical" evidence="8">
    <location>
        <begin position="356"/>
        <end position="379"/>
    </location>
</feature>
<name>A0A1M6SG31_PSETH</name>
<evidence type="ECO:0000256" key="3">
    <source>
        <dbReference type="ARBA" id="ARBA00022448"/>
    </source>
</evidence>
<dbReference type="GO" id="GO:0005886">
    <property type="term" value="C:plasma membrane"/>
    <property type="evidence" value="ECO:0007669"/>
    <property type="project" value="UniProtKB-SubCell"/>
</dbReference>
<feature type="transmembrane region" description="Helical" evidence="8">
    <location>
        <begin position="385"/>
        <end position="409"/>
    </location>
</feature>
<keyword evidence="3" id="KW-0813">Transport</keyword>
<feature type="domain" description="Major facilitator superfamily (MFS) profile" evidence="9">
    <location>
        <begin position="42"/>
        <end position="490"/>
    </location>
</feature>
<comment type="subcellular location">
    <subcellularLocation>
        <location evidence="1">Cell inner membrane</location>
        <topology evidence="1">Multi-pass membrane protein</topology>
    </subcellularLocation>
</comment>
<dbReference type="PRINTS" id="PR01036">
    <property type="entry name" value="TCRTETB"/>
</dbReference>
<keyword evidence="5 8" id="KW-0812">Transmembrane</keyword>
<feature type="transmembrane region" description="Helical" evidence="8">
    <location>
        <begin position="465"/>
        <end position="488"/>
    </location>
</feature>
<feature type="transmembrane region" description="Helical" evidence="8">
    <location>
        <begin position="318"/>
        <end position="344"/>
    </location>
</feature>
<sequence length="505" mass="52319">MRGVARARVGFTTNCARVTAADENGPVRTGTSIGLRSDRGPVLLAAMLATALIAIDSTIISTAVPSIVADIGGFTEFPWLFSCYLLAQAVTVPVYGKLADLFGRRPVLLIGIGVFLVGSVLCGLAWAMPVLIAARVVQGLGAGAIQPMAVTIVGDLYTTAERARVQGYIASVWAMSSVVGPTLGGLLSEYASWRWIFLINVPLCLITAALVVKKFAERVQRGRPRIDVRGSVLLTAGLTLALLAILEGGQAWAWLSPAGIAITGGAVVLLTVFVLVERKAAEPVLPLWVFKRRLLVVSGIIAVGAGAIWLGLSSYVPTYVQVVLGHGPLVAGLAVGALLLGWPAAASQSGRIFLRFGFRVCVVLGTSLAVIGSAFLLTLDEETPVLLVAAFCAFIGLGMGFTVAPTVIASQSSVGWSERGVVTAANMFLRSTGSAVGVAVFGAIANATVGSRISEVAGTAVDPDLLSVAMVRIAAVMVLLAVVMLVAATRIPARIVEQPRTPDGV</sequence>
<evidence type="ECO:0000256" key="6">
    <source>
        <dbReference type="ARBA" id="ARBA00022989"/>
    </source>
</evidence>
<evidence type="ECO:0000256" key="8">
    <source>
        <dbReference type="SAM" id="Phobius"/>
    </source>
</evidence>
<dbReference type="InterPro" id="IPR011701">
    <property type="entry name" value="MFS"/>
</dbReference>
<evidence type="ECO:0000256" key="5">
    <source>
        <dbReference type="ARBA" id="ARBA00022692"/>
    </source>
</evidence>
<protein>
    <submittedName>
        <fullName evidence="10">Drug resistance transporter, EmrB/QacA subfamily</fullName>
    </submittedName>
</protein>
<gene>
    <name evidence="10" type="ORF">SAMN05443637_106131</name>
</gene>
<evidence type="ECO:0000256" key="1">
    <source>
        <dbReference type="ARBA" id="ARBA00004429"/>
    </source>
</evidence>
<feature type="transmembrane region" description="Helical" evidence="8">
    <location>
        <begin position="132"/>
        <end position="153"/>
    </location>
</feature>
<feature type="transmembrane region" description="Helical" evidence="8">
    <location>
        <begin position="228"/>
        <end position="246"/>
    </location>
</feature>
<dbReference type="FunFam" id="1.20.1720.10:FF:000004">
    <property type="entry name" value="EmrB/QacA family drug resistance transporter"/>
    <property type="match status" value="1"/>
</dbReference>
<keyword evidence="11" id="KW-1185">Reference proteome</keyword>
<dbReference type="Gene3D" id="1.20.1250.20">
    <property type="entry name" value="MFS general substrate transporter like domains"/>
    <property type="match status" value="1"/>
</dbReference>
<dbReference type="AlphaFoldDB" id="A0A1M6SG31"/>
<dbReference type="InterPro" id="IPR020846">
    <property type="entry name" value="MFS_dom"/>
</dbReference>
<evidence type="ECO:0000256" key="2">
    <source>
        <dbReference type="ARBA" id="ARBA00007520"/>
    </source>
</evidence>
<keyword evidence="4" id="KW-1003">Cell membrane</keyword>
<keyword evidence="6 8" id="KW-1133">Transmembrane helix</keyword>
<dbReference type="SUPFAM" id="SSF103473">
    <property type="entry name" value="MFS general substrate transporter"/>
    <property type="match status" value="1"/>
</dbReference>
<comment type="similarity">
    <text evidence="2">Belongs to the major facilitator superfamily. TCR/Tet family.</text>
</comment>
<dbReference type="CDD" id="cd17502">
    <property type="entry name" value="MFS_Azr1_MDR_like"/>
    <property type="match status" value="1"/>
</dbReference>
<feature type="transmembrane region" description="Helical" evidence="8">
    <location>
        <begin position="42"/>
        <end position="65"/>
    </location>
</feature>
<evidence type="ECO:0000313" key="11">
    <source>
        <dbReference type="Proteomes" id="UP000184363"/>
    </source>
</evidence>
<feature type="transmembrane region" description="Helical" evidence="8">
    <location>
        <begin position="421"/>
        <end position="445"/>
    </location>
</feature>